<accession>A0A4Y1MW34</accession>
<evidence type="ECO:0000256" key="1">
    <source>
        <dbReference type="SAM" id="MobiDB-lite"/>
    </source>
</evidence>
<dbReference type="AlphaFoldDB" id="A0A4Y1MW34"/>
<reference evidence="2" key="1">
    <citation type="submission" date="2017-12" db="EMBL/GenBank/DDBJ databases">
        <authorList>
            <person name="Martens C."/>
            <person name="Dahlstrom E."/>
            <person name="Barbian K."/>
            <person name="Sykora L."/>
            <person name="Ricklefs S."/>
            <person name="Bruno D."/>
            <person name="Anzick I."/>
            <person name="Myles I."/>
            <person name="Datta S.K."/>
        </authorList>
    </citation>
    <scope>NUCLEOTIDE SEQUENCE</scope>
    <source>
        <strain evidence="2">AD2</strain>
    </source>
</reference>
<name>A0A4Y1MW34_9PROT</name>
<dbReference type="EMBL" id="CP025189">
    <property type="protein sequence ID" value="AWV21733.1"/>
    <property type="molecule type" value="Genomic_DNA"/>
</dbReference>
<dbReference type="RefSeq" id="WP_397540755.1">
    <property type="nucleotide sequence ID" value="NZ_CP025189.1"/>
</dbReference>
<gene>
    <name evidence="2" type="ORF">RADP37_05312</name>
</gene>
<protein>
    <submittedName>
        <fullName evidence="2">Uncharacterized protein</fullName>
    </submittedName>
</protein>
<feature type="region of interest" description="Disordered" evidence="1">
    <location>
        <begin position="49"/>
        <end position="68"/>
    </location>
</feature>
<organism evidence="2">
    <name type="scientific">Roseomonas mucosa</name>
    <dbReference type="NCBI Taxonomy" id="207340"/>
    <lineage>
        <taxon>Bacteria</taxon>
        <taxon>Pseudomonadati</taxon>
        <taxon>Pseudomonadota</taxon>
        <taxon>Alphaproteobacteria</taxon>
        <taxon>Acetobacterales</taxon>
        <taxon>Roseomonadaceae</taxon>
        <taxon>Roseomonas</taxon>
    </lineage>
</organism>
<proteinExistence type="predicted"/>
<sequence>MRQEHRLPGRKPGPAERDELLRIWDALDPERRKLAIFFMRMLTKDAGLAPPDEPLMITKGVLRGGSEG</sequence>
<evidence type="ECO:0000313" key="2">
    <source>
        <dbReference type="EMBL" id="AWV21733.1"/>
    </source>
</evidence>